<comment type="caution">
    <text evidence="6">The sequence shown here is derived from an EMBL/GenBank/DDBJ whole genome shotgun (WGS) entry which is preliminary data.</text>
</comment>
<feature type="transmembrane region" description="Helical" evidence="4">
    <location>
        <begin position="20"/>
        <end position="38"/>
    </location>
</feature>
<dbReference type="SUPFAM" id="SSF47090">
    <property type="entry name" value="PGBD-like"/>
    <property type="match status" value="1"/>
</dbReference>
<dbReference type="PANTHER" id="PTHR32347:SF27">
    <property type="entry name" value="RND EFFLUX PUMP MEMBRANE FUSION PROTEIN BARREL-SANDWICH DOMAIN-CONTAINING PROTEIN"/>
    <property type="match status" value="1"/>
</dbReference>
<name>A0ABP3HVJ5_9ACTN</name>
<dbReference type="InterPro" id="IPR036365">
    <property type="entry name" value="PGBD-like_sf"/>
</dbReference>
<keyword evidence="4" id="KW-0472">Membrane</keyword>
<evidence type="ECO:0000313" key="7">
    <source>
        <dbReference type="Proteomes" id="UP001500063"/>
    </source>
</evidence>
<evidence type="ECO:0000256" key="4">
    <source>
        <dbReference type="SAM" id="Phobius"/>
    </source>
</evidence>
<feature type="region of interest" description="Disordered" evidence="3">
    <location>
        <begin position="263"/>
        <end position="294"/>
    </location>
</feature>
<keyword evidence="7" id="KW-1185">Reference proteome</keyword>
<dbReference type="Gene3D" id="1.10.101.10">
    <property type="entry name" value="PGBD-like superfamily/PGBD"/>
    <property type="match status" value="1"/>
</dbReference>
<organism evidence="6 7">
    <name type="scientific">Streptomyces blastmyceticus</name>
    <dbReference type="NCBI Taxonomy" id="68180"/>
    <lineage>
        <taxon>Bacteria</taxon>
        <taxon>Bacillati</taxon>
        <taxon>Actinomycetota</taxon>
        <taxon>Actinomycetes</taxon>
        <taxon>Kitasatosporales</taxon>
        <taxon>Streptomycetaceae</taxon>
        <taxon>Streptomyces</taxon>
    </lineage>
</organism>
<dbReference type="PANTHER" id="PTHR32347">
    <property type="entry name" value="EFFLUX SYSTEM COMPONENT YKNX-RELATED"/>
    <property type="match status" value="1"/>
</dbReference>
<sequence length="384" mass="39304">MPEEETEHAPKPGKPVRKKWLLGAAAAVVVVSGGGYAVTDRPQSDKGGAMDRNDRLPPDTAPVTRGDLSSGTQVDGTLGYAKERKLNAAGPGTVTWVAGEGTSVGRDEKLYEINGSPVRLMYGSIPMYRALKSGDKGEDVKQLKRNLQALGHGTGLDPEDGTFTDGTVTAVKRWQKSHKLKETGRLAKEDIAFAPGPQRVKSADAAVGDEPGPGKPVLTLTGTDRIVRMKLDPSKAGAAKVGDRVTVNLPDGSTAAGRIDAIGTAKDDKGGGSGGSGGPGGSGGGGGGDKPKVEVDVVFDNPGSVKAPDQSPVTVGLTGETSKGVLSVPVNSLLALSGGGFGVQVVENGKVRDVRVELGMFGQGRVEVKDGALEEGMKVGVPKT</sequence>
<accession>A0ABP3HVJ5</accession>
<evidence type="ECO:0000256" key="2">
    <source>
        <dbReference type="ARBA" id="ARBA00023054"/>
    </source>
</evidence>
<feature type="compositionally biased region" description="Gly residues" evidence="3">
    <location>
        <begin position="271"/>
        <end position="288"/>
    </location>
</feature>
<evidence type="ECO:0000256" key="1">
    <source>
        <dbReference type="ARBA" id="ARBA00004196"/>
    </source>
</evidence>
<gene>
    <name evidence="6" type="ORF">GCM10010319_69720</name>
</gene>
<reference evidence="7" key="1">
    <citation type="journal article" date="2019" name="Int. J. Syst. Evol. Microbiol.">
        <title>The Global Catalogue of Microorganisms (GCM) 10K type strain sequencing project: providing services to taxonomists for standard genome sequencing and annotation.</title>
        <authorList>
            <consortium name="The Broad Institute Genomics Platform"/>
            <consortium name="The Broad Institute Genome Sequencing Center for Infectious Disease"/>
            <person name="Wu L."/>
            <person name="Ma J."/>
        </authorList>
    </citation>
    <scope>NUCLEOTIDE SEQUENCE [LARGE SCALE GENOMIC DNA]</scope>
    <source>
        <strain evidence="7">JCM 4565</strain>
    </source>
</reference>
<keyword evidence="4" id="KW-1133">Transmembrane helix</keyword>
<protein>
    <submittedName>
        <fullName evidence="6">Peptidoglycan-binding protein</fullName>
    </submittedName>
</protein>
<proteinExistence type="predicted"/>
<dbReference type="Proteomes" id="UP001500063">
    <property type="component" value="Unassembled WGS sequence"/>
</dbReference>
<keyword evidence="2" id="KW-0175">Coiled coil</keyword>
<comment type="subcellular location">
    <subcellularLocation>
        <location evidence="1">Cell envelope</location>
    </subcellularLocation>
</comment>
<keyword evidence="4" id="KW-0812">Transmembrane</keyword>
<dbReference type="Pfam" id="PF01471">
    <property type="entry name" value="PG_binding_1"/>
    <property type="match status" value="1"/>
</dbReference>
<feature type="region of interest" description="Disordered" evidence="3">
    <location>
        <begin position="36"/>
        <end position="70"/>
    </location>
</feature>
<feature type="compositionally biased region" description="Basic and acidic residues" evidence="3">
    <location>
        <begin position="42"/>
        <end position="57"/>
    </location>
</feature>
<feature type="domain" description="Peptidoglycan binding-like" evidence="5">
    <location>
        <begin position="137"/>
        <end position="186"/>
    </location>
</feature>
<dbReference type="Gene3D" id="2.40.420.20">
    <property type="match status" value="1"/>
</dbReference>
<evidence type="ECO:0000313" key="6">
    <source>
        <dbReference type="EMBL" id="GAA0381319.1"/>
    </source>
</evidence>
<dbReference type="InterPro" id="IPR036366">
    <property type="entry name" value="PGBDSf"/>
</dbReference>
<dbReference type="InterPro" id="IPR050465">
    <property type="entry name" value="UPF0194_transport"/>
</dbReference>
<evidence type="ECO:0000256" key="3">
    <source>
        <dbReference type="SAM" id="MobiDB-lite"/>
    </source>
</evidence>
<evidence type="ECO:0000259" key="5">
    <source>
        <dbReference type="Pfam" id="PF01471"/>
    </source>
</evidence>
<dbReference type="EMBL" id="BAAABW010000042">
    <property type="protein sequence ID" value="GAA0381319.1"/>
    <property type="molecule type" value="Genomic_DNA"/>
</dbReference>
<dbReference type="InterPro" id="IPR002477">
    <property type="entry name" value="Peptidoglycan-bd-like"/>
</dbReference>